<dbReference type="STRING" id="241244.ATY39_05930"/>
<reference evidence="2 3" key="1">
    <citation type="journal article" date="2016" name="Genome Announc.">
        <title>Whole-Genome Sequence of Rummeliibacillus stabekisii Strain PP9 Isolated from Antarctic Soil.</title>
        <authorList>
            <person name="da Mota F.F."/>
            <person name="Vollu R.E."/>
            <person name="Jurelevicius D."/>
            <person name="Seldin L."/>
        </authorList>
    </citation>
    <scope>NUCLEOTIDE SEQUENCE [LARGE SCALE GENOMIC DNA]</scope>
    <source>
        <strain evidence="2 3">PP9</strain>
    </source>
</reference>
<reference evidence="3" key="2">
    <citation type="submission" date="2016-03" db="EMBL/GenBank/DDBJ databases">
        <authorList>
            <person name="Ploux O."/>
        </authorList>
    </citation>
    <scope>NUCLEOTIDE SEQUENCE [LARGE SCALE GENOMIC DNA]</scope>
    <source>
        <strain evidence="3">PP9</strain>
    </source>
</reference>
<dbReference type="RefSeq" id="WP_066787218.1">
    <property type="nucleotide sequence ID" value="NZ_BJVD01000001.1"/>
</dbReference>
<evidence type="ECO:0000313" key="3">
    <source>
        <dbReference type="Proteomes" id="UP000076021"/>
    </source>
</evidence>
<dbReference type="InterPro" id="IPR036388">
    <property type="entry name" value="WH-like_DNA-bd_sf"/>
</dbReference>
<dbReference type="GO" id="GO:0003700">
    <property type="term" value="F:DNA-binding transcription factor activity"/>
    <property type="evidence" value="ECO:0007669"/>
    <property type="project" value="InterPro"/>
</dbReference>
<evidence type="ECO:0000313" key="2">
    <source>
        <dbReference type="EMBL" id="AMW99036.1"/>
    </source>
</evidence>
<dbReference type="Gene3D" id="1.10.10.10">
    <property type="entry name" value="Winged helix-like DNA-binding domain superfamily/Winged helix DNA-binding domain"/>
    <property type="match status" value="1"/>
</dbReference>
<dbReference type="PANTHER" id="PTHR33164:SF94">
    <property type="entry name" value="TRANSCRIPTIONAL REGULATORY PROTEIN-RELATED"/>
    <property type="match status" value="1"/>
</dbReference>
<dbReference type="Pfam" id="PF12802">
    <property type="entry name" value="MarR_2"/>
    <property type="match status" value="1"/>
</dbReference>
<dbReference type="GO" id="GO:0006950">
    <property type="term" value="P:response to stress"/>
    <property type="evidence" value="ECO:0007669"/>
    <property type="project" value="TreeGrafter"/>
</dbReference>
<organism evidence="2 3">
    <name type="scientific">Rummeliibacillus stabekisii</name>
    <dbReference type="NCBI Taxonomy" id="241244"/>
    <lineage>
        <taxon>Bacteria</taxon>
        <taxon>Bacillati</taxon>
        <taxon>Bacillota</taxon>
        <taxon>Bacilli</taxon>
        <taxon>Bacillales</taxon>
        <taxon>Caryophanaceae</taxon>
        <taxon>Rummeliibacillus</taxon>
    </lineage>
</organism>
<dbReference type="SMART" id="SM00347">
    <property type="entry name" value="HTH_MARR"/>
    <property type="match status" value="1"/>
</dbReference>
<dbReference type="SUPFAM" id="SSF46785">
    <property type="entry name" value="Winged helix' DNA-binding domain"/>
    <property type="match status" value="1"/>
</dbReference>
<proteinExistence type="predicted"/>
<dbReference type="InterPro" id="IPR000835">
    <property type="entry name" value="HTH_MarR-typ"/>
</dbReference>
<dbReference type="OrthoDB" id="5195026at2"/>
<dbReference type="PANTHER" id="PTHR33164">
    <property type="entry name" value="TRANSCRIPTIONAL REGULATOR, MARR FAMILY"/>
    <property type="match status" value="1"/>
</dbReference>
<gene>
    <name evidence="2" type="ORF">ATY39_05930</name>
</gene>
<keyword evidence="3" id="KW-1185">Reference proteome</keyword>
<dbReference type="InterPro" id="IPR036390">
    <property type="entry name" value="WH_DNA-bd_sf"/>
</dbReference>
<dbReference type="AlphaFoldDB" id="A0A143HC23"/>
<accession>A0A143HC23</accession>
<dbReference type="EMBL" id="CP014806">
    <property type="protein sequence ID" value="AMW99036.1"/>
    <property type="molecule type" value="Genomic_DNA"/>
</dbReference>
<evidence type="ECO:0000256" key="1">
    <source>
        <dbReference type="ARBA" id="ARBA00023125"/>
    </source>
</evidence>
<protein>
    <submittedName>
        <fullName evidence="2">MarR family transcriptional regulator</fullName>
    </submittedName>
</protein>
<dbReference type="GO" id="GO:0003677">
    <property type="term" value="F:DNA binding"/>
    <property type="evidence" value="ECO:0007669"/>
    <property type="project" value="UniProtKB-KW"/>
</dbReference>
<dbReference type="InterPro" id="IPR039422">
    <property type="entry name" value="MarR/SlyA-like"/>
</dbReference>
<keyword evidence="1" id="KW-0238">DNA-binding</keyword>
<dbReference type="Proteomes" id="UP000076021">
    <property type="component" value="Chromosome"/>
</dbReference>
<sequence>MKNNNDFMEHWLVIDSIQSKLKKELEDVLQIEYNLSLKAFYVLYHLSKAPEKKLRLQQLQEMVGLSQSAMSRLVGNMEANSCGALEKQVCTDDRRGTYTRLTNLGEQKLQGSLASFHEILKSNLSTVNVEAVMKQLTEGL</sequence>
<dbReference type="KEGG" id="rst:ATY39_05930"/>
<name>A0A143HC23_9BACL</name>